<dbReference type="InterPro" id="IPR000485">
    <property type="entry name" value="AsnC-type_HTH_dom"/>
</dbReference>
<evidence type="ECO:0000313" key="5">
    <source>
        <dbReference type="EMBL" id="ACU61650.1"/>
    </source>
</evidence>
<protein>
    <submittedName>
        <fullName evidence="5">Transcriptional regulator, AsnC family</fullName>
    </submittedName>
</protein>
<name>A0A979G6A4_CHIPD</name>
<dbReference type="PRINTS" id="PR00033">
    <property type="entry name" value="HTHASNC"/>
</dbReference>
<dbReference type="SUPFAM" id="SSF46785">
    <property type="entry name" value="Winged helix' DNA-binding domain"/>
    <property type="match status" value="1"/>
</dbReference>
<dbReference type="GO" id="GO:0005829">
    <property type="term" value="C:cytosol"/>
    <property type="evidence" value="ECO:0007669"/>
    <property type="project" value="TreeGrafter"/>
</dbReference>
<dbReference type="InterPro" id="IPR036388">
    <property type="entry name" value="WH-like_DNA-bd_sf"/>
</dbReference>
<dbReference type="Pfam" id="PF13412">
    <property type="entry name" value="HTH_24"/>
    <property type="match status" value="1"/>
</dbReference>
<sequence>MEQLNKQELELLRILQKNAKFDIGDLTTRLNMSRSAIYDKIKKLENEGYIKEYVAIVDPRKVGLNFSVIISVSLNSQRLDYVQEFSRQVTALEEVADAYVTGGIFDYILRVVVKDLDAFNEFITTKLAVIPNVSKIQSSFVITNIKQSTALHF</sequence>
<dbReference type="EMBL" id="CP001699">
    <property type="protein sequence ID" value="ACU61650.1"/>
    <property type="molecule type" value="Genomic_DNA"/>
</dbReference>
<keyword evidence="1" id="KW-0805">Transcription regulation</keyword>
<dbReference type="Pfam" id="PF01037">
    <property type="entry name" value="AsnC_trans_reg"/>
    <property type="match status" value="1"/>
</dbReference>
<organism evidence="5 6">
    <name type="scientific">Chitinophaga pinensis (strain ATCC 43595 / DSM 2588 / LMG 13176 / NBRC 15968 / NCIMB 11800 / UQM 2034)</name>
    <dbReference type="NCBI Taxonomy" id="485918"/>
    <lineage>
        <taxon>Bacteria</taxon>
        <taxon>Pseudomonadati</taxon>
        <taxon>Bacteroidota</taxon>
        <taxon>Chitinophagia</taxon>
        <taxon>Chitinophagales</taxon>
        <taxon>Chitinophagaceae</taxon>
        <taxon>Chitinophaga</taxon>
    </lineage>
</organism>
<dbReference type="PANTHER" id="PTHR30154">
    <property type="entry name" value="LEUCINE-RESPONSIVE REGULATORY PROTEIN"/>
    <property type="match status" value="1"/>
</dbReference>
<dbReference type="PROSITE" id="PS50956">
    <property type="entry name" value="HTH_ASNC_2"/>
    <property type="match status" value="1"/>
</dbReference>
<evidence type="ECO:0000313" key="6">
    <source>
        <dbReference type="Proteomes" id="UP000002215"/>
    </source>
</evidence>
<dbReference type="Proteomes" id="UP000002215">
    <property type="component" value="Chromosome"/>
</dbReference>
<dbReference type="InterPro" id="IPR036390">
    <property type="entry name" value="WH_DNA-bd_sf"/>
</dbReference>
<keyword evidence="2" id="KW-0238">DNA-binding</keyword>
<evidence type="ECO:0000256" key="1">
    <source>
        <dbReference type="ARBA" id="ARBA00023015"/>
    </source>
</evidence>
<dbReference type="SMART" id="SM00344">
    <property type="entry name" value="HTH_ASNC"/>
    <property type="match status" value="1"/>
</dbReference>
<gene>
    <name evidence="5" type="ordered locus">Cpin_4193</name>
</gene>
<reference evidence="5 6" key="2">
    <citation type="journal article" date="2010" name="Stand. Genomic Sci.">
        <title>Complete genome sequence of Chitinophaga pinensis type strain (UQM 2034).</title>
        <authorList>
            <person name="Glavina Del Rio T."/>
            <person name="Abt B."/>
            <person name="Spring S."/>
            <person name="Lapidus A."/>
            <person name="Nolan M."/>
            <person name="Tice H."/>
            <person name="Copeland A."/>
            <person name="Cheng J.F."/>
            <person name="Chen F."/>
            <person name="Bruce D."/>
            <person name="Goodwin L."/>
            <person name="Pitluck S."/>
            <person name="Ivanova N."/>
            <person name="Mavromatis K."/>
            <person name="Mikhailova N."/>
            <person name="Pati A."/>
            <person name="Chen A."/>
            <person name="Palaniappan K."/>
            <person name="Land M."/>
            <person name="Hauser L."/>
            <person name="Chang Y.J."/>
            <person name="Jeffries C.D."/>
            <person name="Chain P."/>
            <person name="Saunders E."/>
            <person name="Detter J.C."/>
            <person name="Brettin T."/>
            <person name="Rohde M."/>
            <person name="Goker M."/>
            <person name="Bristow J."/>
            <person name="Eisen J.A."/>
            <person name="Markowitz V."/>
            <person name="Hugenholtz P."/>
            <person name="Kyrpides N.C."/>
            <person name="Klenk H.P."/>
            <person name="Lucas S."/>
        </authorList>
    </citation>
    <scope>NUCLEOTIDE SEQUENCE [LARGE SCALE GENOMIC DNA]</scope>
    <source>
        <strain evidence="6">ATCC 43595 / DSM 2588 / LMG 13176 / NBRC 15968 / NCIMB 11800 / UQM 2034</strain>
    </source>
</reference>
<reference evidence="6" key="1">
    <citation type="submission" date="2009-08" db="EMBL/GenBank/DDBJ databases">
        <title>The complete genome of Chitinophaga pinensis DSM 2588.</title>
        <authorList>
            <consortium name="US DOE Joint Genome Institute (JGI-PGF)"/>
            <person name="Lucas S."/>
            <person name="Copeland A."/>
            <person name="Lapidus A."/>
            <person name="Glavina del Rio T."/>
            <person name="Dalin E."/>
            <person name="Tice H."/>
            <person name="Bruce D."/>
            <person name="Goodwin L."/>
            <person name="Pitluck S."/>
            <person name="Kyrpides N."/>
            <person name="Mavromatis K."/>
            <person name="Ivanova N."/>
            <person name="Mikhailova N."/>
            <person name="Sims D."/>
            <person name="Meinche L."/>
            <person name="Brettin T."/>
            <person name="Detter J.C."/>
            <person name="Han C."/>
            <person name="Larimer F."/>
            <person name="Land M."/>
            <person name="Hauser L."/>
            <person name="Markowitz V."/>
            <person name="Cheng J.-F."/>
            <person name="Hugenholtz P."/>
            <person name="Woyke T."/>
            <person name="Wu D."/>
            <person name="Spring S."/>
            <person name="Klenk H.-P."/>
            <person name="Eisen J.A."/>
        </authorList>
    </citation>
    <scope>NUCLEOTIDE SEQUENCE [LARGE SCALE GENOMIC DNA]</scope>
    <source>
        <strain evidence="6">ATCC 43595 / DSM 2588 / LMG 13176 / NBRC 15968 / NCIMB 11800 / UQM 2034</strain>
    </source>
</reference>
<dbReference type="Gene3D" id="3.30.70.920">
    <property type="match status" value="1"/>
</dbReference>
<dbReference type="RefSeq" id="WP_012791821.1">
    <property type="nucleotide sequence ID" value="NC_013132.1"/>
</dbReference>
<evidence type="ECO:0000256" key="2">
    <source>
        <dbReference type="ARBA" id="ARBA00023125"/>
    </source>
</evidence>
<dbReference type="Gene3D" id="1.10.10.10">
    <property type="entry name" value="Winged helix-like DNA-binding domain superfamily/Winged helix DNA-binding domain"/>
    <property type="match status" value="1"/>
</dbReference>
<dbReference type="KEGG" id="cpi:Cpin_4193"/>
<dbReference type="PANTHER" id="PTHR30154:SF34">
    <property type="entry name" value="TRANSCRIPTIONAL REGULATOR AZLB"/>
    <property type="match status" value="1"/>
</dbReference>
<dbReference type="InterPro" id="IPR011008">
    <property type="entry name" value="Dimeric_a/b-barrel"/>
</dbReference>
<dbReference type="AlphaFoldDB" id="A0A979G6A4"/>
<dbReference type="SUPFAM" id="SSF54909">
    <property type="entry name" value="Dimeric alpha+beta barrel"/>
    <property type="match status" value="1"/>
</dbReference>
<dbReference type="InterPro" id="IPR019887">
    <property type="entry name" value="Tscrpt_reg_AsnC/Lrp_C"/>
</dbReference>
<accession>A0A979G6A4</accession>
<evidence type="ECO:0000259" key="4">
    <source>
        <dbReference type="PROSITE" id="PS50956"/>
    </source>
</evidence>
<proteinExistence type="predicted"/>
<dbReference type="OrthoDB" id="9800326at2"/>
<feature type="domain" description="HTH asnC-type" evidence="4">
    <location>
        <begin position="1"/>
        <end position="65"/>
    </location>
</feature>
<dbReference type="GO" id="GO:0043200">
    <property type="term" value="P:response to amino acid"/>
    <property type="evidence" value="ECO:0007669"/>
    <property type="project" value="TreeGrafter"/>
</dbReference>
<dbReference type="GO" id="GO:0043565">
    <property type="term" value="F:sequence-specific DNA binding"/>
    <property type="evidence" value="ECO:0007669"/>
    <property type="project" value="InterPro"/>
</dbReference>
<dbReference type="InterPro" id="IPR019888">
    <property type="entry name" value="Tscrpt_reg_AsnC-like"/>
</dbReference>
<evidence type="ECO:0000256" key="3">
    <source>
        <dbReference type="ARBA" id="ARBA00023163"/>
    </source>
</evidence>
<keyword evidence="3" id="KW-0804">Transcription</keyword>